<dbReference type="PANTHER" id="PTHR45636:SF43">
    <property type="entry name" value="PAIRED BOX POX-NEURO PROTEIN"/>
    <property type="match status" value="1"/>
</dbReference>
<dbReference type="OMA" id="MNSHETW"/>
<dbReference type="PANTHER" id="PTHR45636">
    <property type="entry name" value="PAIRED BOX PROTEIN PAX-6-RELATED-RELATED"/>
    <property type="match status" value="1"/>
</dbReference>
<evidence type="ECO:0000313" key="10">
    <source>
        <dbReference type="RefSeq" id="XP_047735981.1"/>
    </source>
</evidence>
<dbReference type="RefSeq" id="XP_047735981.1">
    <property type="nucleotide sequence ID" value="XM_047880025.1"/>
</dbReference>
<keyword evidence="7" id="KW-0539">Nucleus</keyword>
<dbReference type="OrthoDB" id="3225452at2759"/>
<proteinExistence type="predicted"/>
<keyword evidence="4" id="KW-0805">Transcription regulation</keyword>
<feature type="domain" description="Paired" evidence="8">
    <location>
        <begin position="25"/>
        <end position="147"/>
    </location>
</feature>
<dbReference type="FunFam" id="1.10.10.10:FF:000013">
    <property type="entry name" value="Paired box 8 isoform 1"/>
    <property type="match status" value="1"/>
</dbReference>
<accession>A0A979FGD6</accession>
<evidence type="ECO:0000256" key="7">
    <source>
        <dbReference type="ARBA" id="ARBA00023242"/>
    </source>
</evidence>
<name>A0A979FGD6_HYAAZ</name>
<dbReference type="Pfam" id="PF00292">
    <property type="entry name" value="PAX"/>
    <property type="match status" value="1"/>
</dbReference>
<dbReference type="Proteomes" id="UP000694843">
    <property type="component" value="Unplaced"/>
</dbReference>
<keyword evidence="3" id="KW-0563">Paired box</keyword>
<dbReference type="GO" id="GO:0005634">
    <property type="term" value="C:nucleus"/>
    <property type="evidence" value="ECO:0007669"/>
    <property type="project" value="UniProtKB-SubCell"/>
</dbReference>
<dbReference type="PRINTS" id="PR00027">
    <property type="entry name" value="PAIREDBOX"/>
</dbReference>
<comment type="subcellular location">
    <subcellularLocation>
        <location evidence="1">Nucleus</location>
    </subcellularLocation>
</comment>
<evidence type="ECO:0000256" key="1">
    <source>
        <dbReference type="ARBA" id="ARBA00004123"/>
    </source>
</evidence>
<organism evidence="9 10">
    <name type="scientific">Hyalella azteca</name>
    <name type="common">Amphipod</name>
    <dbReference type="NCBI Taxonomy" id="294128"/>
    <lineage>
        <taxon>Eukaryota</taxon>
        <taxon>Metazoa</taxon>
        <taxon>Ecdysozoa</taxon>
        <taxon>Arthropoda</taxon>
        <taxon>Crustacea</taxon>
        <taxon>Multicrustacea</taxon>
        <taxon>Malacostraca</taxon>
        <taxon>Eumalacostraca</taxon>
        <taxon>Peracarida</taxon>
        <taxon>Amphipoda</taxon>
        <taxon>Senticaudata</taxon>
        <taxon>Talitrida</taxon>
        <taxon>Talitroidea</taxon>
        <taxon>Hyalellidae</taxon>
        <taxon>Hyalella</taxon>
    </lineage>
</organism>
<dbReference type="GO" id="GO:0000978">
    <property type="term" value="F:RNA polymerase II cis-regulatory region sequence-specific DNA binding"/>
    <property type="evidence" value="ECO:0007669"/>
    <property type="project" value="TreeGrafter"/>
</dbReference>
<evidence type="ECO:0000256" key="4">
    <source>
        <dbReference type="ARBA" id="ARBA00023015"/>
    </source>
</evidence>
<dbReference type="Gene3D" id="1.10.10.10">
    <property type="entry name" value="Winged helix-like DNA-binding domain superfamily/Winged helix DNA-binding domain"/>
    <property type="match status" value="2"/>
</dbReference>
<dbReference type="KEGG" id="hazt:108683223"/>
<dbReference type="SUPFAM" id="SSF46689">
    <property type="entry name" value="Homeodomain-like"/>
    <property type="match status" value="1"/>
</dbReference>
<dbReference type="PROSITE" id="PS51057">
    <property type="entry name" value="PAIRED_2"/>
    <property type="match status" value="1"/>
</dbReference>
<gene>
    <name evidence="10" type="primary">LOC108683223</name>
</gene>
<evidence type="ECO:0000256" key="3">
    <source>
        <dbReference type="ARBA" id="ARBA00022724"/>
    </source>
</evidence>
<dbReference type="GeneID" id="108683223"/>
<keyword evidence="6" id="KW-0804">Transcription</keyword>
<dbReference type="PROSITE" id="PS00034">
    <property type="entry name" value="PAIRED_1"/>
    <property type="match status" value="1"/>
</dbReference>
<evidence type="ECO:0000256" key="6">
    <source>
        <dbReference type="ARBA" id="ARBA00023163"/>
    </source>
</evidence>
<dbReference type="InterPro" id="IPR043182">
    <property type="entry name" value="PAIRED_DNA-bd_dom"/>
</dbReference>
<reference evidence="10" key="1">
    <citation type="submission" date="2025-08" db="UniProtKB">
        <authorList>
            <consortium name="RefSeq"/>
        </authorList>
    </citation>
    <scope>IDENTIFICATION</scope>
    <source>
        <tissue evidence="10">Whole organism</tissue>
    </source>
</reference>
<dbReference type="AlphaFoldDB" id="A0A979FGD6"/>
<dbReference type="InterPro" id="IPR009057">
    <property type="entry name" value="Homeodomain-like_sf"/>
</dbReference>
<dbReference type="GO" id="GO:0000981">
    <property type="term" value="F:DNA-binding transcription factor activity, RNA polymerase II-specific"/>
    <property type="evidence" value="ECO:0007669"/>
    <property type="project" value="TreeGrafter"/>
</dbReference>
<dbReference type="InterPro" id="IPR043565">
    <property type="entry name" value="PAX_fam"/>
</dbReference>
<dbReference type="InterPro" id="IPR036388">
    <property type="entry name" value="WH-like_DNA-bd_sf"/>
</dbReference>
<dbReference type="InterPro" id="IPR001523">
    <property type="entry name" value="Paired_dom"/>
</dbReference>
<keyword evidence="2" id="KW-0217">Developmental protein</keyword>
<evidence type="ECO:0000256" key="5">
    <source>
        <dbReference type="ARBA" id="ARBA00023125"/>
    </source>
</evidence>
<keyword evidence="5" id="KW-0238">DNA-binding</keyword>
<keyword evidence="9" id="KW-1185">Reference proteome</keyword>
<protein>
    <submittedName>
        <fullName evidence="10">Paired box pox-neuro protein-like</fullName>
    </submittedName>
</protein>
<evidence type="ECO:0000313" key="9">
    <source>
        <dbReference type="Proteomes" id="UP000694843"/>
    </source>
</evidence>
<evidence type="ECO:0000256" key="2">
    <source>
        <dbReference type="ARBA" id="ARBA00022473"/>
    </source>
</evidence>
<sequence length="147" mass="16192">MTVILGVVMTVIIHVEMTVILGVVMTAGVNQLGGVFVNGRPLPDYVRRRIVELALLGVRPCDISRQLLVSHGCVSKILTRFYETGSIRPGSIGGSKPKQQVATPTVVKKILRLKCENPGMFAWEIREQLTAASRGYHMAEPQRSFYA</sequence>
<dbReference type="SMART" id="SM00351">
    <property type="entry name" value="PAX"/>
    <property type="match status" value="1"/>
</dbReference>
<evidence type="ECO:0000259" key="8">
    <source>
        <dbReference type="PROSITE" id="PS51057"/>
    </source>
</evidence>